<dbReference type="Proteomes" id="UP000623419">
    <property type="component" value="Unassembled WGS sequence"/>
</dbReference>
<protein>
    <recommendedName>
        <fullName evidence="7">Peptidase A1 domain-containing protein</fullName>
    </recommendedName>
</protein>
<evidence type="ECO:0000256" key="6">
    <source>
        <dbReference type="ARBA" id="ARBA00023145"/>
    </source>
</evidence>
<dbReference type="Pfam" id="PF00026">
    <property type="entry name" value="Asp"/>
    <property type="match status" value="1"/>
</dbReference>
<dbReference type="InterPro" id="IPR001461">
    <property type="entry name" value="Aspartic_peptidase_A1"/>
</dbReference>
<evidence type="ECO:0000256" key="4">
    <source>
        <dbReference type="ARBA" id="ARBA00022750"/>
    </source>
</evidence>
<dbReference type="PROSITE" id="PS51767">
    <property type="entry name" value="PEPTIDASE_A1"/>
    <property type="match status" value="1"/>
</dbReference>
<keyword evidence="9" id="KW-1185">Reference proteome</keyword>
<dbReference type="EMBL" id="BMKC01000003">
    <property type="protein sequence ID" value="GGA83827.1"/>
    <property type="molecule type" value="Genomic_DNA"/>
</dbReference>
<feature type="domain" description="Peptidase A1" evidence="7">
    <location>
        <begin position="18"/>
        <end position="409"/>
    </location>
</feature>
<keyword evidence="2" id="KW-0645">Protease</keyword>
<dbReference type="PRINTS" id="PR00792">
    <property type="entry name" value="PEPSIN"/>
</dbReference>
<evidence type="ECO:0000256" key="3">
    <source>
        <dbReference type="ARBA" id="ARBA00022729"/>
    </source>
</evidence>
<evidence type="ECO:0000313" key="8">
    <source>
        <dbReference type="EMBL" id="GGA83827.1"/>
    </source>
</evidence>
<comment type="similarity">
    <text evidence="1">Belongs to the peptidase A1 family.</text>
</comment>
<evidence type="ECO:0000256" key="5">
    <source>
        <dbReference type="ARBA" id="ARBA00022801"/>
    </source>
</evidence>
<gene>
    <name evidence="8" type="ORF">GCM10011521_22790</name>
</gene>
<dbReference type="Gene3D" id="2.40.70.10">
    <property type="entry name" value="Acid Proteases"/>
    <property type="match status" value="2"/>
</dbReference>
<comment type="caution">
    <text evidence="8">The sequence shown here is derived from an EMBL/GenBank/DDBJ whole genome shotgun (WGS) entry which is preliminary data.</text>
</comment>
<evidence type="ECO:0000256" key="1">
    <source>
        <dbReference type="ARBA" id="ARBA00007447"/>
    </source>
</evidence>
<keyword evidence="5" id="KW-0378">Hydrolase</keyword>
<dbReference type="RefSeq" id="WP_188664282.1">
    <property type="nucleotide sequence ID" value="NZ_BMKC01000003.1"/>
</dbReference>
<dbReference type="PANTHER" id="PTHR47965">
    <property type="entry name" value="ASPARTYL PROTEASE-RELATED"/>
    <property type="match status" value="1"/>
</dbReference>
<keyword evidence="6" id="KW-0865">Zymogen</keyword>
<sequence>MPPALELPTTLAYARGAYTATARLGEHADPAQLILDTGSSTLVVRPHAYRAERDGLLAATPWVQEIRYGGGAWAGPVLKSRLAFGHGHHARAIDDALFACCETDDALFQGADGLWGLAYRDLDPAWDVSPLLVQQGHAPPLSWPWPYEQGHALDLTRFQDFLRHQPRTHLKPAFTALEEEGVVRNRFALATSRAVVHVTHGDPSVAALQADPLNRGALVLGGGTEQQHLYRGSFQDVRVVHDLYYNANLRAVRVSGGNPIPVPPLDTSRVAAMGSNAMLDTGCSYLALEAGTYAAVMAALAAHDPRFPDLVARAQQAIVRGEGLPNDAVDPRHWPDLNFILEAPSGGNSELRVPASHYWQHNAHRPGQCLCLLAAPLPHFTGQSLLGLPLFAGRYAIFDRSGGSGLGTVRFATARSSMT</sequence>
<name>A0ABQ1HMZ8_9GAMM</name>
<dbReference type="InterPro" id="IPR001969">
    <property type="entry name" value="Aspartic_peptidase_AS"/>
</dbReference>
<keyword evidence="3" id="KW-0732">Signal</keyword>
<keyword evidence="4" id="KW-0064">Aspartyl protease</keyword>
<reference evidence="9" key="1">
    <citation type="journal article" date="2019" name="Int. J. Syst. Evol. Microbiol.">
        <title>The Global Catalogue of Microorganisms (GCM) 10K type strain sequencing project: providing services to taxonomists for standard genome sequencing and annotation.</title>
        <authorList>
            <consortium name="The Broad Institute Genomics Platform"/>
            <consortium name="The Broad Institute Genome Sequencing Center for Infectious Disease"/>
            <person name="Wu L."/>
            <person name="Ma J."/>
        </authorList>
    </citation>
    <scope>NUCLEOTIDE SEQUENCE [LARGE SCALE GENOMIC DNA]</scope>
    <source>
        <strain evidence="9">CGMCC 1.15905</strain>
    </source>
</reference>
<dbReference type="PROSITE" id="PS00141">
    <property type="entry name" value="ASP_PROTEASE"/>
    <property type="match status" value="1"/>
</dbReference>
<evidence type="ECO:0000313" key="9">
    <source>
        <dbReference type="Proteomes" id="UP000623419"/>
    </source>
</evidence>
<dbReference type="InterPro" id="IPR033121">
    <property type="entry name" value="PEPTIDASE_A1"/>
</dbReference>
<evidence type="ECO:0000259" key="7">
    <source>
        <dbReference type="PROSITE" id="PS51767"/>
    </source>
</evidence>
<dbReference type="PANTHER" id="PTHR47965:SF12">
    <property type="entry name" value="ASPARTIC PROTEINASE 3-RELATED"/>
    <property type="match status" value="1"/>
</dbReference>
<accession>A0ABQ1HMZ8</accession>
<dbReference type="SUPFAM" id="SSF50630">
    <property type="entry name" value="Acid proteases"/>
    <property type="match status" value="1"/>
</dbReference>
<proteinExistence type="inferred from homology"/>
<organism evidence="8 9">
    <name type="scientific">Arenimonas soli</name>
    <dbReference type="NCBI Taxonomy" id="2269504"/>
    <lineage>
        <taxon>Bacteria</taxon>
        <taxon>Pseudomonadati</taxon>
        <taxon>Pseudomonadota</taxon>
        <taxon>Gammaproteobacteria</taxon>
        <taxon>Lysobacterales</taxon>
        <taxon>Lysobacteraceae</taxon>
        <taxon>Arenimonas</taxon>
    </lineage>
</organism>
<evidence type="ECO:0000256" key="2">
    <source>
        <dbReference type="ARBA" id="ARBA00022670"/>
    </source>
</evidence>
<dbReference type="InterPro" id="IPR021109">
    <property type="entry name" value="Peptidase_aspartic_dom_sf"/>
</dbReference>